<protein>
    <submittedName>
        <fullName evidence="2">Uncharacterized protein</fullName>
    </submittedName>
</protein>
<organism evidence="2 3">
    <name type="scientific">Sphaerobolus stellatus (strain SS14)</name>
    <dbReference type="NCBI Taxonomy" id="990650"/>
    <lineage>
        <taxon>Eukaryota</taxon>
        <taxon>Fungi</taxon>
        <taxon>Dikarya</taxon>
        <taxon>Basidiomycota</taxon>
        <taxon>Agaricomycotina</taxon>
        <taxon>Agaricomycetes</taxon>
        <taxon>Phallomycetidae</taxon>
        <taxon>Geastrales</taxon>
        <taxon>Sphaerobolaceae</taxon>
        <taxon>Sphaerobolus</taxon>
    </lineage>
</organism>
<dbReference type="EMBL" id="KN837301">
    <property type="protein sequence ID" value="KIJ28648.1"/>
    <property type="molecule type" value="Genomic_DNA"/>
</dbReference>
<keyword evidence="3" id="KW-1185">Reference proteome</keyword>
<evidence type="ECO:0000256" key="1">
    <source>
        <dbReference type="SAM" id="MobiDB-lite"/>
    </source>
</evidence>
<feature type="non-terminal residue" evidence="2">
    <location>
        <position position="1"/>
    </location>
</feature>
<gene>
    <name evidence="2" type="ORF">M422DRAFT_215300</name>
</gene>
<reference evidence="2 3" key="1">
    <citation type="submission" date="2014-06" db="EMBL/GenBank/DDBJ databases">
        <title>Evolutionary Origins and Diversification of the Mycorrhizal Mutualists.</title>
        <authorList>
            <consortium name="DOE Joint Genome Institute"/>
            <consortium name="Mycorrhizal Genomics Consortium"/>
            <person name="Kohler A."/>
            <person name="Kuo A."/>
            <person name="Nagy L.G."/>
            <person name="Floudas D."/>
            <person name="Copeland A."/>
            <person name="Barry K.W."/>
            <person name="Cichocki N."/>
            <person name="Veneault-Fourrey C."/>
            <person name="LaButti K."/>
            <person name="Lindquist E.A."/>
            <person name="Lipzen A."/>
            <person name="Lundell T."/>
            <person name="Morin E."/>
            <person name="Murat C."/>
            <person name="Riley R."/>
            <person name="Ohm R."/>
            <person name="Sun H."/>
            <person name="Tunlid A."/>
            <person name="Henrissat B."/>
            <person name="Grigoriev I.V."/>
            <person name="Hibbett D.S."/>
            <person name="Martin F."/>
        </authorList>
    </citation>
    <scope>NUCLEOTIDE SEQUENCE [LARGE SCALE GENOMIC DNA]</scope>
    <source>
        <strain evidence="2 3">SS14</strain>
    </source>
</reference>
<proteinExistence type="predicted"/>
<name>A0A0C9TGS5_SPHS4</name>
<dbReference type="HOGENOM" id="CLU_1536210_0_0_1"/>
<dbReference type="AlphaFoldDB" id="A0A0C9TGS5"/>
<dbReference type="Proteomes" id="UP000054279">
    <property type="component" value="Unassembled WGS sequence"/>
</dbReference>
<sequence>EIYQGNNGPWVGIYRVREHKDRGLRRCGLGPGQERSSFTNRIRVYTRRCHHQLEFQEAVVHGTIKHRSGIHGRRARCKGSFVVENVYERVRIRTGLTHPPLCRQPICHRSSEELRVPQSDEAHRHSLSLYKGKRRGRRDRVGLHTYGGSSRGHTHEGIVEGQVGQVHRQNGVEED</sequence>
<feature type="region of interest" description="Disordered" evidence="1">
    <location>
        <begin position="117"/>
        <end position="175"/>
    </location>
</feature>
<evidence type="ECO:0000313" key="2">
    <source>
        <dbReference type="EMBL" id="KIJ28648.1"/>
    </source>
</evidence>
<evidence type="ECO:0000313" key="3">
    <source>
        <dbReference type="Proteomes" id="UP000054279"/>
    </source>
</evidence>
<accession>A0A0C9TGS5</accession>